<sequence>MTTSTVQAPPPAPAVPATGAPEPSRAPRPVRWVLGFWAAAFTAFVAASPGRQTFDSKLGVTTDPWGFLAGLGSLWQDEGGFGGLTNQYTGYAFPMLPFHALAHAAQLPVWLAERLWLSLVVTAAFWGALRLAERLGVGSPASRLLGSAAYALWPVLTIVVGSTSAAALPGAVLPWVLLPLARADLAPRTAALRSALVIPFMGGVNAVSTLAALLPVGLYVLSRPAGPRRRGLITWWFPGALLATLWWILPLLLLGAYGENFLAYVESSDTTTGTMSATEALRGAGNWVAYLNFGEAWLPAGWTVASAWLAVLGSALAAALGLGGLARRDLPERRWLVLTALTVALVTLAGYDGSLGGPFHSPVREWLDGPLAPFRNVYKFQPGLALALALGLAHLVARAAAGRAPRTEAAFHAGATPHPGAGRGRAARRWLPVAAALLVLPGLALPYLNGNVLQPGSFSSLPQYWRATADWLEENSPESRALVVPATSHGLYTWGSPIDQPLDVLAESPWAQRDFVPFGQPGNRRAMDAVEQALQTGSQVPGLRDYLARAGLHYVVVRNDLDPDQIGHVPATTVTRTLEESGYERVTGFGPLLTAGRIADDNPLQVEGLYPRQRSVEIYAPEGVPQPGRARLLPVAETMAVSGGPEALLPLSADPELGDRPAVLTGDAHPGLDTPALQVLGDGLRRADTRFGLVNSNTSHTYTPEERNAPEAAQDPGEEPHQILPTDGVEHQTVARLTGADSVTASTSGNWLFHLPQYDPVNAFDGDPATAWAEGSAASPAGEWLRIGFEGRTDVPGTLSVTPLPGDAARPAPVRVRVETENGAVTSHLRPDGSTQQIRAEAGPSRWLRITILEVEGAHAGVGGAGFAEVGIPGVRVSRVLTLPEDAAGSGAESETVSLHRTSTAGGLAPADAEADLSRAFTTPNAGPRTVSAQAVPVPGEELDELLYAVAPDQRRRLVATADSTSRTGDVSPRNVTDGDLTTAWIAGDRPVIHLSWPGETEISEIVFAAAGGLSARPTAVEVSSPDGAAVAQVDDNGLARFNPITTDRLDITITETEQLTVHNPLADERLQLPAGVAEVYLPALEDLRTPQPEPDRFFGLPCGQGPALTVDGTAHPTSVRGTVADLIERRPVEVTLCQGGEENPELALAAGEHRVEAAGAGPLALTDVRLTLGNPDAEAAPAPARTVEVTDGEGESRRLDVGAGEASYLTIFENANDGWRAELDGEPLTALRLDGWQQAWLIPEGQGGTVSLTYEPGGTYRAGLAAGALALLVLAALALWRPRAGSSQPEQPEPPAPGAVLGTLALTLVGVAVAGPLALLVPALALVARWRPAVLAPLALLAMAAAGAIALTGAGDPVGAGRGAFGPAAQLLALTALFAALVSVGGRGGPRGRRARGSGPGQAPPPPGSRPADTAPLPRYAPGREAR</sequence>
<evidence type="ECO:0000256" key="2">
    <source>
        <dbReference type="SAM" id="Phobius"/>
    </source>
</evidence>
<dbReference type="Pfam" id="PF24607">
    <property type="entry name" value="CBM_AftD"/>
    <property type="match status" value="1"/>
</dbReference>
<comment type="caution">
    <text evidence="5">The sequence shown here is derived from an EMBL/GenBank/DDBJ whole genome shotgun (WGS) entry which is preliminary data.</text>
</comment>
<evidence type="ECO:0000259" key="4">
    <source>
        <dbReference type="Pfam" id="PF24607"/>
    </source>
</evidence>
<evidence type="ECO:0000259" key="3">
    <source>
        <dbReference type="Pfam" id="PF11847"/>
    </source>
</evidence>
<dbReference type="SUPFAM" id="SSF49785">
    <property type="entry name" value="Galactose-binding domain-like"/>
    <property type="match status" value="1"/>
</dbReference>
<dbReference type="Pfam" id="PF11847">
    <property type="entry name" value="GT-C_AftD"/>
    <property type="match status" value="1"/>
</dbReference>
<dbReference type="EMBL" id="JAVREN010000020">
    <property type="protein sequence ID" value="MDT0308284.1"/>
    <property type="molecule type" value="Genomic_DNA"/>
</dbReference>
<feature type="transmembrane region" description="Helical" evidence="2">
    <location>
        <begin position="300"/>
        <end position="323"/>
    </location>
</feature>
<dbReference type="Proteomes" id="UP001183388">
    <property type="component" value="Unassembled WGS sequence"/>
</dbReference>
<feature type="region of interest" description="Disordered" evidence="1">
    <location>
        <begin position="1"/>
        <end position="25"/>
    </location>
</feature>
<feature type="region of interest" description="Disordered" evidence="1">
    <location>
        <begin position="695"/>
        <end position="724"/>
    </location>
</feature>
<keyword evidence="2" id="KW-0812">Transmembrane</keyword>
<proteinExistence type="predicted"/>
<dbReference type="InterPro" id="IPR008979">
    <property type="entry name" value="Galactose-bd-like_sf"/>
</dbReference>
<evidence type="ECO:0000313" key="5">
    <source>
        <dbReference type="EMBL" id="MDT0308284.1"/>
    </source>
</evidence>
<evidence type="ECO:0000313" key="6">
    <source>
        <dbReference type="Proteomes" id="UP001183388"/>
    </source>
</evidence>
<feature type="transmembrane region" description="Helical" evidence="2">
    <location>
        <begin position="335"/>
        <end position="357"/>
    </location>
</feature>
<keyword evidence="2" id="KW-1133">Transmembrane helix</keyword>
<accession>A0ABU2L9N0</accession>
<evidence type="ECO:0000256" key="1">
    <source>
        <dbReference type="SAM" id="MobiDB-lite"/>
    </source>
</evidence>
<dbReference type="InterPro" id="IPR021798">
    <property type="entry name" value="AftD_N"/>
</dbReference>
<feature type="transmembrane region" description="Helical" evidence="2">
    <location>
        <begin position="377"/>
        <end position="397"/>
    </location>
</feature>
<protein>
    <submittedName>
        <fullName evidence="5">Alpha-(1-&gt;3)-arabinofuranosyltransferase family protein</fullName>
    </submittedName>
</protein>
<dbReference type="Gene3D" id="2.60.120.260">
    <property type="entry name" value="Galactose-binding domain-like"/>
    <property type="match status" value="2"/>
</dbReference>
<feature type="transmembrane region" description="Helical" evidence="2">
    <location>
        <begin position="1335"/>
        <end position="1356"/>
    </location>
</feature>
<organism evidence="5 6">
    <name type="scientific">Streptomyces boetiae</name>
    <dbReference type="NCBI Taxonomy" id="3075541"/>
    <lineage>
        <taxon>Bacteria</taxon>
        <taxon>Bacillati</taxon>
        <taxon>Actinomycetota</taxon>
        <taxon>Actinomycetes</taxon>
        <taxon>Kitasatosporales</taxon>
        <taxon>Streptomycetaceae</taxon>
        <taxon>Streptomyces</taxon>
    </lineage>
</organism>
<feature type="transmembrane region" description="Helical" evidence="2">
    <location>
        <begin position="197"/>
        <end position="221"/>
    </location>
</feature>
<feature type="domain" description="Arabinofuranosyltransferase D third carbohydrate binding module" evidence="4">
    <location>
        <begin position="957"/>
        <end position="1081"/>
    </location>
</feature>
<keyword evidence="2" id="KW-0472">Membrane</keyword>
<name>A0ABU2L9N0_9ACTN</name>
<feature type="transmembrane region" description="Helical" evidence="2">
    <location>
        <begin position="1368"/>
        <end position="1387"/>
    </location>
</feature>
<dbReference type="InterPro" id="IPR056997">
    <property type="entry name" value="CBM_AftD"/>
</dbReference>
<feature type="transmembrane region" description="Helical" evidence="2">
    <location>
        <begin position="1301"/>
        <end position="1328"/>
    </location>
</feature>
<dbReference type="RefSeq" id="WP_311631233.1">
    <property type="nucleotide sequence ID" value="NZ_JAVREN010000020.1"/>
</dbReference>
<feature type="domain" description="Alpha-(1-&gt;3)-arabinofuranosyltransferase N-terminal GT-C" evidence="3">
    <location>
        <begin position="41"/>
        <end position="712"/>
    </location>
</feature>
<feature type="transmembrane region" description="Helical" evidence="2">
    <location>
        <begin position="144"/>
        <end position="177"/>
    </location>
</feature>
<gene>
    <name evidence="5" type="ORF">RM780_15125</name>
</gene>
<keyword evidence="6" id="KW-1185">Reference proteome</keyword>
<feature type="transmembrane region" description="Helical" evidence="2">
    <location>
        <begin position="233"/>
        <end position="257"/>
    </location>
</feature>
<reference evidence="6" key="1">
    <citation type="submission" date="2023-07" db="EMBL/GenBank/DDBJ databases">
        <title>30 novel species of actinomycetes from the DSMZ collection.</title>
        <authorList>
            <person name="Nouioui I."/>
        </authorList>
    </citation>
    <scope>NUCLEOTIDE SEQUENCE [LARGE SCALE GENOMIC DNA]</scope>
    <source>
        <strain evidence="6">DSM 44917</strain>
    </source>
</reference>
<feature type="region of interest" description="Disordered" evidence="1">
    <location>
        <begin position="1389"/>
        <end position="1428"/>
    </location>
</feature>